<dbReference type="OrthoDB" id="2148490at2759"/>
<dbReference type="PANTHER" id="PTHR12428:SF65">
    <property type="entry name" value="CYTOCHROME C OXIDASE ASSEMBLY PROTEIN COX18, MITOCHONDRIAL"/>
    <property type="match status" value="1"/>
</dbReference>
<dbReference type="AlphaFoldDB" id="A0A183J0F8"/>
<comment type="subcellular location">
    <subcellularLocation>
        <location evidence="1">Membrane</location>
        <topology evidence="1">Multi-pass membrane protein</topology>
    </subcellularLocation>
</comment>
<evidence type="ECO:0000256" key="4">
    <source>
        <dbReference type="ARBA" id="ARBA00023136"/>
    </source>
</evidence>
<keyword evidence="3" id="KW-1133">Transmembrane helix</keyword>
<evidence type="ECO:0000313" key="5">
    <source>
        <dbReference type="EMBL" id="VDP22695.1"/>
    </source>
</evidence>
<dbReference type="InterPro" id="IPR001708">
    <property type="entry name" value="YidC/ALB3/OXA1/COX18"/>
</dbReference>
<dbReference type="GO" id="GO:0032979">
    <property type="term" value="P:protein insertion into mitochondrial inner membrane from matrix"/>
    <property type="evidence" value="ECO:0007669"/>
    <property type="project" value="TreeGrafter"/>
</dbReference>
<dbReference type="EMBL" id="UZAM01012616">
    <property type="protein sequence ID" value="VDP22695.1"/>
    <property type="molecule type" value="Genomic_DNA"/>
</dbReference>
<protein>
    <submittedName>
        <fullName evidence="7">ABC transmembrane type-1 domain-containing protein</fullName>
    </submittedName>
</protein>
<gene>
    <name evidence="5" type="ORF">SBAD_LOCUS9356</name>
</gene>
<evidence type="ECO:0000256" key="3">
    <source>
        <dbReference type="ARBA" id="ARBA00022989"/>
    </source>
</evidence>
<name>A0A183J0F8_9BILA</name>
<keyword evidence="4" id="KW-0472">Membrane</keyword>
<dbReference type="Proteomes" id="UP000270296">
    <property type="component" value="Unassembled WGS sequence"/>
</dbReference>
<reference evidence="7" key="1">
    <citation type="submission" date="2016-06" db="UniProtKB">
        <authorList>
            <consortium name="WormBaseParasite"/>
        </authorList>
    </citation>
    <scope>IDENTIFICATION</scope>
</reference>
<proteinExistence type="predicted"/>
<evidence type="ECO:0000256" key="2">
    <source>
        <dbReference type="ARBA" id="ARBA00022692"/>
    </source>
</evidence>
<keyword evidence="6" id="KW-1185">Reference proteome</keyword>
<dbReference type="GO" id="GO:0032977">
    <property type="term" value="F:membrane insertase activity"/>
    <property type="evidence" value="ECO:0007669"/>
    <property type="project" value="InterPro"/>
</dbReference>
<dbReference type="WBParaSite" id="SBAD_0000969001-mRNA-1">
    <property type="protein sequence ID" value="SBAD_0000969001-mRNA-1"/>
    <property type="gene ID" value="SBAD_0000969001"/>
</dbReference>
<evidence type="ECO:0000313" key="6">
    <source>
        <dbReference type="Proteomes" id="UP000270296"/>
    </source>
</evidence>
<organism evidence="7">
    <name type="scientific">Soboliphyme baturini</name>
    <dbReference type="NCBI Taxonomy" id="241478"/>
    <lineage>
        <taxon>Eukaryota</taxon>
        <taxon>Metazoa</taxon>
        <taxon>Ecdysozoa</taxon>
        <taxon>Nematoda</taxon>
        <taxon>Enoplea</taxon>
        <taxon>Dorylaimia</taxon>
        <taxon>Dioctophymatida</taxon>
        <taxon>Dioctophymatoidea</taxon>
        <taxon>Soboliphymatidae</taxon>
        <taxon>Soboliphyme</taxon>
    </lineage>
</organism>
<reference evidence="5 6" key="2">
    <citation type="submission" date="2018-11" db="EMBL/GenBank/DDBJ databases">
        <authorList>
            <consortium name="Pathogen Informatics"/>
        </authorList>
    </citation>
    <scope>NUCLEOTIDE SEQUENCE [LARGE SCALE GENOMIC DNA]</scope>
</reference>
<evidence type="ECO:0000256" key="1">
    <source>
        <dbReference type="ARBA" id="ARBA00004141"/>
    </source>
</evidence>
<dbReference type="PANTHER" id="PTHR12428">
    <property type="entry name" value="OXA1"/>
    <property type="match status" value="1"/>
</dbReference>
<sequence length="232" mass="26771">MALRSCAFHTIFRKKAGRHNVATFDDRDILRKASFGTVVESLLSFTREAFLSLHESTHLPWWALITVVTVTTKAVSFPLMAMSQKNSLKCLVLAPYVEKYSGQIKSKIDEEAFRYRWSERRKRRIYAYNMGRVFRDVYEKQGCHPYRSHAIVVFQLPVWFSYSVTIRDLSLFRGIAETAGTLTGADQVGMKCEGLYWFTDLTTPDPYYIIPVLIGLSNYAIFKVKLEVRVVL</sequence>
<dbReference type="GO" id="GO:0033617">
    <property type="term" value="P:mitochondrial respiratory chain complex IV assembly"/>
    <property type="evidence" value="ECO:0007669"/>
    <property type="project" value="TreeGrafter"/>
</dbReference>
<accession>A0A183J0F8</accession>
<keyword evidence="2" id="KW-0812">Transmembrane</keyword>
<evidence type="ECO:0000313" key="7">
    <source>
        <dbReference type="WBParaSite" id="SBAD_0000969001-mRNA-1"/>
    </source>
</evidence>
<dbReference type="GO" id="GO:0005743">
    <property type="term" value="C:mitochondrial inner membrane"/>
    <property type="evidence" value="ECO:0007669"/>
    <property type="project" value="TreeGrafter"/>
</dbReference>